<dbReference type="EMBL" id="HBHW01025080">
    <property type="protein sequence ID" value="CAE0051426.1"/>
    <property type="molecule type" value="Transcribed_RNA"/>
</dbReference>
<sequence length="231" mass="25213">MNAELEQKVSAMVAIFPAMSRDRLRSALDSQGGNVDSAINMLLADTREPEPSEQSVNTSIVYDSGNPALDAARTLQLAEDERLAQMLQREEISNANGAGTGLGDMNIGVWSLPSATDVRSGMHVMYDNIKYYSDAAYRRMVDLYEQYVEGGEGSARGERIPHESVEDEVRVVRSGMADETQASQRTVHTAGYSGKERYAGCDLVNESFPGTNHASLVVFTQKFSSSVVESE</sequence>
<dbReference type="AlphaFoldDB" id="A0A7S2ZTZ8"/>
<protein>
    <recommendedName>
        <fullName evidence="1">CUE domain-containing protein</fullName>
    </recommendedName>
</protein>
<dbReference type="PROSITE" id="PS51140">
    <property type="entry name" value="CUE"/>
    <property type="match status" value="1"/>
</dbReference>
<dbReference type="EMBL" id="HBHW01025064">
    <property type="protein sequence ID" value="CAE0051413.1"/>
    <property type="molecule type" value="Transcribed_RNA"/>
</dbReference>
<dbReference type="GO" id="GO:0043130">
    <property type="term" value="F:ubiquitin binding"/>
    <property type="evidence" value="ECO:0007669"/>
    <property type="project" value="InterPro"/>
</dbReference>
<accession>A0A7S2ZTZ8</accession>
<feature type="domain" description="CUE" evidence="1">
    <location>
        <begin position="4"/>
        <end position="47"/>
    </location>
</feature>
<reference evidence="3" key="1">
    <citation type="submission" date="2021-01" db="EMBL/GenBank/DDBJ databases">
        <authorList>
            <person name="Corre E."/>
            <person name="Pelletier E."/>
            <person name="Niang G."/>
            <person name="Scheremetjew M."/>
            <person name="Finn R."/>
            <person name="Kale V."/>
            <person name="Holt S."/>
            <person name="Cochrane G."/>
            <person name="Meng A."/>
            <person name="Brown T."/>
            <person name="Cohen L."/>
        </authorList>
    </citation>
    <scope>NUCLEOTIDE SEQUENCE</scope>
    <source>
        <strain evidence="3">CCMP 769</strain>
    </source>
</reference>
<name>A0A7S2ZTZ8_9RHOD</name>
<evidence type="ECO:0000313" key="2">
    <source>
        <dbReference type="EMBL" id="CAE0051413.1"/>
    </source>
</evidence>
<evidence type="ECO:0000259" key="1">
    <source>
        <dbReference type="PROSITE" id="PS51140"/>
    </source>
</evidence>
<proteinExistence type="predicted"/>
<evidence type="ECO:0000313" key="4">
    <source>
        <dbReference type="EMBL" id="CAE0051426.1"/>
    </source>
</evidence>
<dbReference type="EMBL" id="HBHW01025084">
    <property type="protein sequence ID" value="CAE0051430.1"/>
    <property type="molecule type" value="Transcribed_RNA"/>
</dbReference>
<dbReference type="SUPFAM" id="SSF46934">
    <property type="entry name" value="UBA-like"/>
    <property type="match status" value="1"/>
</dbReference>
<dbReference type="Pfam" id="PF02845">
    <property type="entry name" value="CUE"/>
    <property type="match status" value="1"/>
</dbReference>
<gene>
    <name evidence="2" type="ORF">RMAR00112_LOCUS19413</name>
    <name evidence="3" type="ORF">RMAR00112_LOCUS19418</name>
    <name evidence="4" type="ORF">RMAR00112_LOCUS19426</name>
    <name evidence="5" type="ORF">RMAR00112_LOCUS19430</name>
    <name evidence="6" type="ORF">RMAR00112_LOCUS19432</name>
</gene>
<organism evidence="3">
    <name type="scientific">Rhodosorus marinus</name>
    <dbReference type="NCBI Taxonomy" id="101924"/>
    <lineage>
        <taxon>Eukaryota</taxon>
        <taxon>Rhodophyta</taxon>
        <taxon>Stylonematophyceae</taxon>
        <taxon>Stylonematales</taxon>
        <taxon>Stylonemataceae</taxon>
        <taxon>Rhodosorus</taxon>
    </lineage>
</organism>
<dbReference type="EMBL" id="HBHW01025072">
    <property type="protein sequence ID" value="CAE0051418.1"/>
    <property type="molecule type" value="Transcribed_RNA"/>
</dbReference>
<dbReference type="SMART" id="SM00546">
    <property type="entry name" value="CUE"/>
    <property type="match status" value="1"/>
</dbReference>
<dbReference type="EMBL" id="HBHW01025086">
    <property type="protein sequence ID" value="CAE0051432.1"/>
    <property type="molecule type" value="Transcribed_RNA"/>
</dbReference>
<evidence type="ECO:0000313" key="5">
    <source>
        <dbReference type="EMBL" id="CAE0051430.1"/>
    </source>
</evidence>
<dbReference type="InterPro" id="IPR003892">
    <property type="entry name" value="CUE"/>
</dbReference>
<evidence type="ECO:0000313" key="3">
    <source>
        <dbReference type="EMBL" id="CAE0051418.1"/>
    </source>
</evidence>
<dbReference type="InterPro" id="IPR009060">
    <property type="entry name" value="UBA-like_sf"/>
</dbReference>
<dbReference type="Gene3D" id="1.10.8.10">
    <property type="entry name" value="DNA helicase RuvA subunit, C-terminal domain"/>
    <property type="match status" value="1"/>
</dbReference>
<evidence type="ECO:0000313" key="6">
    <source>
        <dbReference type="EMBL" id="CAE0051432.1"/>
    </source>
</evidence>
<dbReference type="CDD" id="cd14279">
    <property type="entry name" value="CUE"/>
    <property type="match status" value="1"/>
</dbReference>